<dbReference type="InterPro" id="IPR045810">
    <property type="entry name" value="eIF3h_C"/>
</dbReference>
<keyword evidence="12" id="KW-1185">Reference proteome</keyword>
<evidence type="ECO:0000256" key="5">
    <source>
        <dbReference type="ARBA" id="ARBA00022917"/>
    </source>
</evidence>
<feature type="region of interest" description="Disordered" evidence="9">
    <location>
        <begin position="144"/>
        <end position="213"/>
    </location>
</feature>
<evidence type="ECO:0000256" key="7">
    <source>
        <dbReference type="ARBA" id="ARBA00033323"/>
    </source>
</evidence>
<sequence>MPRDHAYYRWYRPVTRKYVDHNNAKLDIMIESHLALLEMLPVGSREHNHVRRVLNNVVGLGGGPTANGHAKNGHETEPVATAIPSTSTTPLSTSTRERRATASPSTSAAKGCGQPATASPSTSAARGHGWRAITPWVVTSPKIPAPIPHASPQSEVPPPMIDASLQPEVPSPTPPSQPSFDLDEHPLPQPPPQGKPQRARRAPTCGTGGHKIGHKGSQLVCTMMSLRMMPRSLLPRPNITRGLENAKLSENMRGDLKKIEVVGRYLIEIWKAVGMDIDGGKVEFLWFSKEINSRAHEYWPLAMDIARRNTVSRITRCCQIMGRSDKEKLTAAQIFYPCMQCANVFFLKADICQLGMDQRKVNVLAGEFNEDVKRKKKPIILSHHMLPGLQKGQEKMLKSDPLSSIFMEDDEAEVNLKIKKAYSPPDIVEGNPCLEYVKYLILPWFKKFVIKRSAENDGDNLEDLFNFCSRKLSLKTVLMLADQMVYVIDFGLAKKYRDTSNNQLFLNPPLPSLHIWVEITERRNSGPVVSAGNLSKQKSPAVNDQISSKDVVGGECSKKPAGEEPLPEEDPANPIFKPVPEPSRLDSFLITNQMANYCNQINGVAGQNFSRLHLMKALHEN</sequence>
<dbReference type="SUPFAM" id="SSF52374">
    <property type="entry name" value="Nucleotidylyl transferase"/>
    <property type="match status" value="1"/>
</dbReference>
<feature type="compositionally biased region" description="Polar residues" evidence="9">
    <location>
        <begin position="532"/>
        <end position="548"/>
    </location>
</feature>
<keyword evidence="6" id="KW-0030">Aminoacyl-tRNA synthetase</keyword>
<evidence type="ECO:0000256" key="9">
    <source>
        <dbReference type="SAM" id="MobiDB-lite"/>
    </source>
</evidence>
<protein>
    <recommendedName>
        <fullName evidence="1">tyrosine--tRNA ligase</fullName>
        <ecNumber evidence="1">6.1.1.1</ecNumber>
    </recommendedName>
    <alternativeName>
        <fullName evidence="7">Tyrosyl-tRNA synthetase</fullName>
    </alternativeName>
</protein>
<name>A0AAW2CII3_9ROSI</name>
<evidence type="ECO:0000256" key="6">
    <source>
        <dbReference type="ARBA" id="ARBA00023146"/>
    </source>
</evidence>
<dbReference type="InterPro" id="IPR002305">
    <property type="entry name" value="aa-tRNA-synth_Ic"/>
</dbReference>
<feature type="compositionally biased region" description="Low complexity" evidence="9">
    <location>
        <begin position="101"/>
        <end position="125"/>
    </location>
</feature>
<keyword evidence="3" id="KW-0547">Nucleotide-binding</keyword>
<keyword evidence="4" id="KW-0067">ATP-binding</keyword>
<evidence type="ECO:0000259" key="10">
    <source>
        <dbReference type="Pfam" id="PF19445"/>
    </source>
</evidence>
<dbReference type="Pfam" id="PF00579">
    <property type="entry name" value="tRNA-synt_1b"/>
    <property type="match status" value="1"/>
</dbReference>
<evidence type="ECO:0000313" key="11">
    <source>
        <dbReference type="EMBL" id="KAK9997357.1"/>
    </source>
</evidence>
<dbReference type="InterPro" id="IPR014729">
    <property type="entry name" value="Rossmann-like_a/b/a_fold"/>
</dbReference>
<comment type="catalytic activity">
    <reaction evidence="8">
        <text>tRNA(Tyr) + L-tyrosine + ATP = L-tyrosyl-tRNA(Tyr) + AMP + diphosphate + H(+)</text>
        <dbReference type="Rhea" id="RHEA:10220"/>
        <dbReference type="Rhea" id="RHEA-COMP:9706"/>
        <dbReference type="Rhea" id="RHEA-COMP:9707"/>
        <dbReference type="ChEBI" id="CHEBI:15378"/>
        <dbReference type="ChEBI" id="CHEBI:30616"/>
        <dbReference type="ChEBI" id="CHEBI:33019"/>
        <dbReference type="ChEBI" id="CHEBI:58315"/>
        <dbReference type="ChEBI" id="CHEBI:78442"/>
        <dbReference type="ChEBI" id="CHEBI:78536"/>
        <dbReference type="ChEBI" id="CHEBI:456215"/>
        <dbReference type="EC" id="6.1.1.1"/>
    </reaction>
</comment>
<dbReference type="Pfam" id="PF19445">
    <property type="entry name" value="eIF3h_C"/>
    <property type="match status" value="1"/>
</dbReference>
<dbReference type="GO" id="GO:0006437">
    <property type="term" value="P:tyrosyl-tRNA aminoacylation"/>
    <property type="evidence" value="ECO:0007669"/>
    <property type="project" value="TreeGrafter"/>
</dbReference>
<organism evidence="11 12">
    <name type="scientific">Lithocarpus litseifolius</name>
    <dbReference type="NCBI Taxonomy" id="425828"/>
    <lineage>
        <taxon>Eukaryota</taxon>
        <taxon>Viridiplantae</taxon>
        <taxon>Streptophyta</taxon>
        <taxon>Embryophyta</taxon>
        <taxon>Tracheophyta</taxon>
        <taxon>Spermatophyta</taxon>
        <taxon>Magnoliopsida</taxon>
        <taxon>eudicotyledons</taxon>
        <taxon>Gunneridae</taxon>
        <taxon>Pentapetalae</taxon>
        <taxon>rosids</taxon>
        <taxon>fabids</taxon>
        <taxon>Fagales</taxon>
        <taxon>Fagaceae</taxon>
        <taxon>Lithocarpus</taxon>
    </lineage>
</organism>
<dbReference type="AlphaFoldDB" id="A0AAW2CII3"/>
<proteinExistence type="predicted"/>
<feature type="region of interest" description="Disordered" evidence="9">
    <location>
        <begin position="528"/>
        <end position="578"/>
    </location>
</feature>
<keyword evidence="5" id="KW-0648">Protein biosynthesis</keyword>
<evidence type="ECO:0000256" key="3">
    <source>
        <dbReference type="ARBA" id="ARBA00022741"/>
    </source>
</evidence>
<dbReference type="PANTHER" id="PTHR46264">
    <property type="entry name" value="TYROSINE-TRNA LIGASE"/>
    <property type="match status" value="1"/>
</dbReference>
<dbReference type="GO" id="GO:0005524">
    <property type="term" value="F:ATP binding"/>
    <property type="evidence" value="ECO:0007669"/>
    <property type="project" value="UniProtKB-KW"/>
</dbReference>
<dbReference type="Gene3D" id="3.40.50.620">
    <property type="entry name" value="HUPs"/>
    <property type="match status" value="2"/>
</dbReference>
<accession>A0AAW2CII3</accession>
<keyword evidence="2" id="KW-0436">Ligase</keyword>
<feature type="compositionally biased region" description="Pro residues" evidence="9">
    <location>
        <begin position="144"/>
        <end position="160"/>
    </location>
</feature>
<evidence type="ECO:0000256" key="4">
    <source>
        <dbReference type="ARBA" id="ARBA00022840"/>
    </source>
</evidence>
<dbReference type="EMBL" id="JAZDWU010000007">
    <property type="protein sequence ID" value="KAK9997357.1"/>
    <property type="molecule type" value="Genomic_DNA"/>
</dbReference>
<dbReference type="GO" id="GO:0004831">
    <property type="term" value="F:tyrosine-tRNA ligase activity"/>
    <property type="evidence" value="ECO:0007669"/>
    <property type="project" value="UniProtKB-EC"/>
</dbReference>
<feature type="domain" description="eIF3h C-terminal" evidence="10">
    <location>
        <begin position="559"/>
        <end position="620"/>
    </location>
</feature>
<evidence type="ECO:0000256" key="8">
    <source>
        <dbReference type="ARBA" id="ARBA00048248"/>
    </source>
</evidence>
<dbReference type="InterPro" id="IPR050489">
    <property type="entry name" value="Tyr-tRNA_synthase"/>
</dbReference>
<dbReference type="GO" id="GO:0005737">
    <property type="term" value="C:cytoplasm"/>
    <property type="evidence" value="ECO:0007669"/>
    <property type="project" value="TreeGrafter"/>
</dbReference>
<dbReference type="PANTHER" id="PTHR46264:SF4">
    <property type="entry name" value="TYROSINE--TRNA LIGASE, CYTOPLASMIC"/>
    <property type="match status" value="1"/>
</dbReference>
<evidence type="ECO:0000256" key="1">
    <source>
        <dbReference type="ARBA" id="ARBA00013160"/>
    </source>
</evidence>
<reference evidence="11 12" key="1">
    <citation type="submission" date="2024-01" db="EMBL/GenBank/DDBJ databases">
        <title>A telomere-to-telomere, gap-free genome of sweet tea (Lithocarpus litseifolius).</title>
        <authorList>
            <person name="Zhou J."/>
        </authorList>
    </citation>
    <scope>NUCLEOTIDE SEQUENCE [LARGE SCALE GENOMIC DNA]</scope>
    <source>
        <strain evidence="11">Zhou-2022a</strain>
        <tissue evidence="11">Leaf</tissue>
    </source>
</reference>
<feature type="compositionally biased region" description="Low complexity" evidence="9">
    <location>
        <begin position="84"/>
        <end position="94"/>
    </location>
</feature>
<comment type="caution">
    <text evidence="11">The sequence shown here is derived from an EMBL/GenBank/DDBJ whole genome shotgun (WGS) entry which is preliminary data.</text>
</comment>
<dbReference type="Proteomes" id="UP001459277">
    <property type="component" value="Unassembled WGS sequence"/>
</dbReference>
<dbReference type="EC" id="6.1.1.1" evidence="1"/>
<evidence type="ECO:0000313" key="12">
    <source>
        <dbReference type="Proteomes" id="UP001459277"/>
    </source>
</evidence>
<feature type="region of interest" description="Disordered" evidence="9">
    <location>
        <begin position="64"/>
        <end position="128"/>
    </location>
</feature>
<evidence type="ECO:0000256" key="2">
    <source>
        <dbReference type="ARBA" id="ARBA00022598"/>
    </source>
</evidence>
<gene>
    <name evidence="11" type="ORF">SO802_022043</name>
</gene>